<dbReference type="AlphaFoldDB" id="A0AAD9V7R9"/>
<reference evidence="1" key="1">
    <citation type="journal article" date="2023" name="G3 (Bethesda)">
        <title>Whole genome assembly and annotation of the endangered Caribbean coral Acropora cervicornis.</title>
        <authorList>
            <person name="Selwyn J.D."/>
            <person name="Vollmer S.V."/>
        </authorList>
    </citation>
    <scope>NUCLEOTIDE SEQUENCE</scope>
    <source>
        <strain evidence="1">K2</strain>
    </source>
</reference>
<gene>
    <name evidence="1" type="ORF">P5673_012597</name>
</gene>
<dbReference type="Proteomes" id="UP001249851">
    <property type="component" value="Unassembled WGS sequence"/>
</dbReference>
<evidence type="ECO:0000313" key="2">
    <source>
        <dbReference type="Proteomes" id="UP001249851"/>
    </source>
</evidence>
<reference evidence="1" key="2">
    <citation type="journal article" date="2023" name="Science">
        <title>Genomic signatures of disease resistance in endangered staghorn corals.</title>
        <authorList>
            <person name="Vollmer S.V."/>
            <person name="Selwyn J.D."/>
            <person name="Despard B.A."/>
            <person name="Roesel C.L."/>
        </authorList>
    </citation>
    <scope>NUCLEOTIDE SEQUENCE</scope>
    <source>
        <strain evidence="1">K2</strain>
    </source>
</reference>
<protein>
    <submittedName>
        <fullName evidence="1">Uncharacterized protein</fullName>
    </submittedName>
</protein>
<keyword evidence="2" id="KW-1185">Reference proteome</keyword>
<sequence>MAARRERFTREFVIEQVCDESAEIEDEGPEVSLEDVLETSISNFTVLRGSIFNFYDFKEETRQLMHQLYHRHKNGVHGMDKSLMSSLPAWPMISSEVAMWLSRISRRMSANRKASNPWTIEVKWTCPTKFLKF</sequence>
<organism evidence="1 2">
    <name type="scientific">Acropora cervicornis</name>
    <name type="common">Staghorn coral</name>
    <dbReference type="NCBI Taxonomy" id="6130"/>
    <lineage>
        <taxon>Eukaryota</taxon>
        <taxon>Metazoa</taxon>
        <taxon>Cnidaria</taxon>
        <taxon>Anthozoa</taxon>
        <taxon>Hexacorallia</taxon>
        <taxon>Scleractinia</taxon>
        <taxon>Astrocoeniina</taxon>
        <taxon>Acroporidae</taxon>
        <taxon>Acropora</taxon>
    </lineage>
</organism>
<name>A0AAD9V7R9_ACRCE</name>
<dbReference type="EMBL" id="JARQWQ010000023">
    <property type="protein sequence ID" value="KAK2564334.1"/>
    <property type="molecule type" value="Genomic_DNA"/>
</dbReference>
<proteinExistence type="predicted"/>
<accession>A0AAD9V7R9</accession>
<comment type="caution">
    <text evidence="1">The sequence shown here is derived from an EMBL/GenBank/DDBJ whole genome shotgun (WGS) entry which is preliminary data.</text>
</comment>
<evidence type="ECO:0000313" key="1">
    <source>
        <dbReference type="EMBL" id="KAK2564334.1"/>
    </source>
</evidence>